<reference evidence="6 7" key="1">
    <citation type="submission" date="2019-08" db="EMBL/GenBank/DDBJ databases">
        <authorList>
            <person name="Hu J."/>
        </authorList>
    </citation>
    <scope>NUCLEOTIDE SEQUENCE [LARGE SCALE GENOMIC DNA]</scope>
    <source>
        <strain evidence="6 7">NEAU-184</strain>
    </source>
</reference>
<keyword evidence="6" id="KW-0378">Hydrolase</keyword>
<dbReference type="SUPFAM" id="SSF56219">
    <property type="entry name" value="DNase I-like"/>
    <property type="match status" value="1"/>
</dbReference>
<feature type="domain" description="Calcineurin-like phosphoesterase" evidence="3">
    <location>
        <begin position="622"/>
        <end position="839"/>
    </location>
</feature>
<keyword evidence="6" id="KW-0255">Endonuclease</keyword>
<dbReference type="GO" id="GO:0004519">
    <property type="term" value="F:endonuclease activity"/>
    <property type="evidence" value="ECO:0007669"/>
    <property type="project" value="UniProtKB-KW"/>
</dbReference>
<protein>
    <submittedName>
        <fullName evidence="6">ExeM/NucH family extracellular endonuclease</fullName>
    </submittedName>
</protein>
<dbReference type="Gene3D" id="3.90.780.10">
    <property type="entry name" value="5'-Nucleotidase, C-terminal domain"/>
    <property type="match status" value="1"/>
</dbReference>
<dbReference type="Proteomes" id="UP000325243">
    <property type="component" value="Unassembled WGS sequence"/>
</dbReference>
<dbReference type="CDD" id="cd04486">
    <property type="entry name" value="YhcR_OBF_like"/>
    <property type="match status" value="1"/>
</dbReference>
<feature type="domain" description="5'-Nucleotidase C-terminal" evidence="4">
    <location>
        <begin position="948"/>
        <end position="1095"/>
    </location>
</feature>
<evidence type="ECO:0000259" key="3">
    <source>
        <dbReference type="Pfam" id="PF00149"/>
    </source>
</evidence>
<gene>
    <name evidence="6" type="ORF">FYC51_11075</name>
</gene>
<dbReference type="PRINTS" id="PR01607">
    <property type="entry name" value="APYRASEFAMLY"/>
</dbReference>
<dbReference type="GO" id="GO:0008253">
    <property type="term" value="F:5'-nucleotidase activity"/>
    <property type="evidence" value="ECO:0007669"/>
    <property type="project" value="TreeGrafter"/>
</dbReference>
<name>A0A5S4VBT9_9MICO</name>
<dbReference type="PANTHER" id="PTHR11575">
    <property type="entry name" value="5'-NUCLEOTIDASE-RELATED"/>
    <property type="match status" value="1"/>
</dbReference>
<dbReference type="InterPro" id="IPR047971">
    <property type="entry name" value="ExeM-like"/>
</dbReference>
<proteinExistence type="predicted"/>
<keyword evidence="7" id="KW-1185">Reference proteome</keyword>
<keyword evidence="1 2" id="KW-0732">Signal</keyword>
<dbReference type="CDD" id="cd10283">
    <property type="entry name" value="MnuA_DNase1-like"/>
    <property type="match status" value="1"/>
</dbReference>
<dbReference type="InterPro" id="IPR036907">
    <property type="entry name" value="5'-Nucleotdase_C_sf"/>
</dbReference>
<dbReference type="Gene3D" id="3.60.10.10">
    <property type="entry name" value="Endonuclease/exonuclease/phosphatase"/>
    <property type="match status" value="1"/>
</dbReference>
<feature type="signal peptide" evidence="2">
    <location>
        <begin position="1"/>
        <end position="33"/>
    </location>
</feature>
<dbReference type="PANTHER" id="PTHR11575:SF24">
    <property type="entry name" value="5'-NUCLEOTIDASE"/>
    <property type="match status" value="1"/>
</dbReference>
<evidence type="ECO:0000256" key="1">
    <source>
        <dbReference type="ARBA" id="ARBA00022729"/>
    </source>
</evidence>
<evidence type="ECO:0000259" key="4">
    <source>
        <dbReference type="Pfam" id="PF02872"/>
    </source>
</evidence>
<dbReference type="Pfam" id="PF03372">
    <property type="entry name" value="Exo_endo_phos"/>
    <property type="match status" value="1"/>
</dbReference>
<dbReference type="SUPFAM" id="SSF55816">
    <property type="entry name" value="5'-nucleotidase (syn. UDP-sugar hydrolase), C-terminal domain"/>
    <property type="match status" value="1"/>
</dbReference>
<evidence type="ECO:0000259" key="5">
    <source>
        <dbReference type="Pfam" id="PF03372"/>
    </source>
</evidence>
<dbReference type="InterPro" id="IPR029052">
    <property type="entry name" value="Metallo-depent_PP-like"/>
</dbReference>
<dbReference type="InterPro" id="IPR008334">
    <property type="entry name" value="5'-Nucleotdase_C"/>
</dbReference>
<accession>A0A5S4VBT9</accession>
<comment type="caution">
    <text evidence="6">The sequence shown here is derived from an EMBL/GenBank/DDBJ whole genome shotgun (WGS) entry which is preliminary data.</text>
</comment>
<evidence type="ECO:0000256" key="2">
    <source>
        <dbReference type="SAM" id="SignalP"/>
    </source>
</evidence>
<dbReference type="InterPro" id="IPR006179">
    <property type="entry name" value="5_nucleotidase/apyrase"/>
</dbReference>
<dbReference type="SUPFAM" id="SSF56300">
    <property type="entry name" value="Metallo-dependent phosphatases"/>
    <property type="match status" value="1"/>
</dbReference>
<dbReference type="GO" id="GO:0008768">
    <property type="term" value="F:UDP-sugar diphosphatase activity"/>
    <property type="evidence" value="ECO:0007669"/>
    <property type="project" value="TreeGrafter"/>
</dbReference>
<organism evidence="6 7">
    <name type="scientific">Agromyces mariniharenae</name>
    <dbReference type="NCBI Taxonomy" id="2604423"/>
    <lineage>
        <taxon>Bacteria</taxon>
        <taxon>Bacillati</taxon>
        <taxon>Actinomycetota</taxon>
        <taxon>Actinomycetes</taxon>
        <taxon>Micrococcales</taxon>
        <taxon>Microbacteriaceae</taxon>
        <taxon>Agromyces</taxon>
    </lineage>
</organism>
<dbReference type="GO" id="GO:0030288">
    <property type="term" value="C:outer membrane-bounded periplasmic space"/>
    <property type="evidence" value="ECO:0007669"/>
    <property type="project" value="TreeGrafter"/>
</dbReference>
<dbReference type="InterPro" id="IPR004843">
    <property type="entry name" value="Calcineurin-like_PHP"/>
</dbReference>
<evidence type="ECO:0000313" key="7">
    <source>
        <dbReference type="Proteomes" id="UP000325243"/>
    </source>
</evidence>
<dbReference type="NCBIfam" id="NF033681">
    <property type="entry name" value="ExeM_NucH_DNase"/>
    <property type="match status" value="1"/>
</dbReference>
<dbReference type="InterPro" id="IPR005135">
    <property type="entry name" value="Endo/exonuclease/phosphatase"/>
</dbReference>
<feature type="chain" id="PRO_5024349371" evidence="2">
    <location>
        <begin position="34"/>
        <end position="1228"/>
    </location>
</feature>
<dbReference type="Pfam" id="PF00149">
    <property type="entry name" value="Metallophos"/>
    <property type="match status" value="1"/>
</dbReference>
<evidence type="ECO:0000313" key="6">
    <source>
        <dbReference type="EMBL" id="TYL54120.1"/>
    </source>
</evidence>
<keyword evidence="6" id="KW-0540">Nuclease</keyword>
<dbReference type="Pfam" id="PF02872">
    <property type="entry name" value="5_nucleotid_C"/>
    <property type="match status" value="1"/>
</dbReference>
<feature type="domain" description="Endonuclease/exonuclease/phosphatase" evidence="5">
    <location>
        <begin position="315"/>
        <end position="599"/>
    </location>
</feature>
<dbReference type="EMBL" id="VSSB01000001">
    <property type="protein sequence ID" value="TYL54120.1"/>
    <property type="molecule type" value="Genomic_DNA"/>
</dbReference>
<dbReference type="GO" id="GO:0009166">
    <property type="term" value="P:nucleotide catabolic process"/>
    <property type="evidence" value="ECO:0007669"/>
    <property type="project" value="InterPro"/>
</dbReference>
<sequence>MPRRSTVQRLSAVAVAAAGAVVAGVLAAPPAYAVPVSHTIAQVQGTGAVTPLAGQTVTVEGVVTADHRVDGSYRGFYIQTPGPDTTQGASDGIFVLVGAAATPSFAIGDLVRATGVAQESGSVTRVNASGAGASVEVVQAGFGPLAPTNLAATVLGSAREAFEGMLVRPTGTYRVVSSHNLQNFGELWTSAGSAMPVEAFEQQAPTTTAANNITAANNNARLILDDGWDVNTADARHPGGQPYFTKELVVRNGDGVTFPTGGGVLSFGFNNWRVQPPLPINDASAANLKPTFTAVNTRPGLTAPAVGGDVTVAAFNVLNYFTTLTSQNPEARGAATPEEFAIQKSKIIEAINGLDADVVALQEIENSVKLGEAPDEALADLVAGLNADAGSKVWDYVRTPAALHDAAITDFITNAIIYKPAVVKPSGEAQTIIDEAVWDIAREPIAQTFKYGKSFLTVVANHFKSKSGTDPSPQQGQDAFNDERVEQANDLLEFANTLSEGKKNAVYLVGDFNAYSKEDPVQVFAKAGWTDLAFAKARGQFTYTFDGELGSLDHVLASPAATDRVTGVGIWPINSPEWSQREYWGTAAEAGTPYRSSDHDPIVVGVGSPNASTKVDIDLVTVNDFHGRIEQAAPSGGIAALSSAVKEIRAANPNTIFAAAGDMIGASTFTSFIQQDVPTIQSLNAAGLDVSSVGNHEFDQGFADLTDRVMPMALWEYLGANIYEKDTTTPALPEYWIQEFEGVRIGFVGAVTDELPSLVSPGGIAEISVGDPTEAANRVADQLSDGNGGNGEADIVVLLVHEGAATTGKASALDPASRFGEIVLGVNDNVDAIVSGHTHLAYNHVITRADSPEFDHADMPVISSGQYGERFSRMDITFDKKTKSFTMKNEIFNLMDGTTALYPDDAAVKPIVDAAVAKANELGNVVLGTANADFGRAVASNPAGASSFPENRGGESTLGNLVADVQLWSLNSDQPRGVQIAFMNPGGLRADLASGEVTYREAADVQPFANTLVTMKLTGAKIKQVLEEQWQPAGASRPFLKLGINKEFTYTYNPGAPAGQHITEMFLNGVAIDPAATYVVGVNSFLATGGDNFLTLNTGTEKADSGKVDLESMVDYFEAFDTITPDLAQRAVGVVVQGGPTFAPGSQVTVNLSSLEFSRTETAAGTVAVTFGGATVGTGTVDRAYTPTVDEIGKATVTFTVPAGTSGPTRFGITTPVGTTSSFVINVG</sequence>
<dbReference type="AlphaFoldDB" id="A0A5S4VBT9"/>
<dbReference type="InterPro" id="IPR036691">
    <property type="entry name" value="Endo/exonu/phosph_ase_sf"/>
</dbReference>
<dbReference type="Gene3D" id="3.60.21.10">
    <property type="match status" value="1"/>
</dbReference>